<evidence type="ECO:0000259" key="6">
    <source>
        <dbReference type="Pfam" id="PF06271"/>
    </source>
</evidence>
<dbReference type="Pfam" id="PF06271">
    <property type="entry name" value="RDD"/>
    <property type="match status" value="1"/>
</dbReference>
<name>F3KZN6_9GAMM</name>
<dbReference type="EMBL" id="AEIG01000014">
    <property type="protein sequence ID" value="EGG30465.1"/>
    <property type="molecule type" value="Genomic_DNA"/>
</dbReference>
<dbReference type="PANTHER" id="PTHR36115:SF10">
    <property type="entry name" value="RDD DOMAIN-CONTAINING PROTEIN"/>
    <property type="match status" value="1"/>
</dbReference>
<dbReference type="InterPro" id="IPR010432">
    <property type="entry name" value="RDD"/>
</dbReference>
<dbReference type="OrthoDB" id="9793824at2"/>
<evidence type="ECO:0000256" key="4">
    <source>
        <dbReference type="ARBA" id="ARBA00022989"/>
    </source>
</evidence>
<evidence type="ECO:0000313" key="8">
    <source>
        <dbReference type="Proteomes" id="UP000005615"/>
    </source>
</evidence>
<evidence type="ECO:0000256" key="3">
    <source>
        <dbReference type="ARBA" id="ARBA00022692"/>
    </source>
</evidence>
<sequence length="149" mass="16363">MSAPIAPPFHRHLLALVYDTFLVIPIIMASTALVMGLYVQIIPVDNTTEVVALPPGVVQLTAVLSVAIFYFIFWRRGGQTLGMQAWRVKLVNASGLPVSNTQILLRLIAATLSYGALGLGLAWRFVDRDRCYLHDRLSGTRLTIVTKAS</sequence>
<organism evidence="7 8">
    <name type="scientific">Aequoribacter fuscus</name>
    <dbReference type="NCBI Taxonomy" id="2518989"/>
    <lineage>
        <taxon>Bacteria</taxon>
        <taxon>Pseudomonadati</taxon>
        <taxon>Pseudomonadota</taxon>
        <taxon>Gammaproteobacteria</taxon>
        <taxon>Cellvibrionales</taxon>
        <taxon>Halieaceae</taxon>
        <taxon>Aequoribacter</taxon>
    </lineage>
</organism>
<keyword evidence="2" id="KW-1003">Cell membrane</keyword>
<keyword evidence="4" id="KW-1133">Transmembrane helix</keyword>
<evidence type="ECO:0000256" key="1">
    <source>
        <dbReference type="ARBA" id="ARBA00004651"/>
    </source>
</evidence>
<reference evidence="7 8" key="1">
    <citation type="journal article" date="2011" name="J. Bacteriol.">
        <title>Genome sequence of strain IMCC3088, a proteorhodopsin-containing marine bacterium belonging to the OM60/NOR5 clade.</title>
        <authorList>
            <person name="Jang Y."/>
            <person name="Oh H.M."/>
            <person name="Kang I."/>
            <person name="Lee K."/>
            <person name="Yang S.J."/>
            <person name="Cho J.C."/>
        </authorList>
    </citation>
    <scope>NUCLEOTIDE SEQUENCE [LARGE SCALE GENOMIC DNA]</scope>
    <source>
        <strain evidence="7 8">IMCC3088</strain>
    </source>
</reference>
<evidence type="ECO:0000256" key="2">
    <source>
        <dbReference type="ARBA" id="ARBA00022475"/>
    </source>
</evidence>
<feature type="domain" description="RDD" evidence="6">
    <location>
        <begin position="7"/>
        <end position="139"/>
    </location>
</feature>
<comment type="caution">
    <text evidence="7">The sequence shown here is derived from an EMBL/GenBank/DDBJ whole genome shotgun (WGS) entry which is preliminary data.</text>
</comment>
<dbReference type="RefSeq" id="WP_009574877.1">
    <property type="nucleotide sequence ID" value="NZ_AEIG01000014.1"/>
</dbReference>
<dbReference type="PANTHER" id="PTHR36115">
    <property type="entry name" value="PROLINE-RICH ANTIGEN HOMOLOG-RELATED"/>
    <property type="match status" value="1"/>
</dbReference>
<dbReference type="Proteomes" id="UP000005615">
    <property type="component" value="Unassembled WGS sequence"/>
</dbReference>
<dbReference type="eggNOG" id="COG1714">
    <property type="taxonomic scope" value="Bacteria"/>
</dbReference>
<dbReference type="AlphaFoldDB" id="F3KZN6"/>
<keyword evidence="8" id="KW-1185">Reference proteome</keyword>
<protein>
    <submittedName>
        <fullName evidence="7">Putative membrane protein</fullName>
    </submittedName>
</protein>
<dbReference type="InterPro" id="IPR051791">
    <property type="entry name" value="Pra-immunoreactive"/>
</dbReference>
<dbReference type="GO" id="GO:0005886">
    <property type="term" value="C:plasma membrane"/>
    <property type="evidence" value="ECO:0007669"/>
    <property type="project" value="UniProtKB-SubCell"/>
</dbReference>
<keyword evidence="3" id="KW-0812">Transmembrane</keyword>
<keyword evidence="5" id="KW-0472">Membrane</keyword>
<comment type="subcellular location">
    <subcellularLocation>
        <location evidence="1">Cell membrane</location>
        <topology evidence="1">Multi-pass membrane protein</topology>
    </subcellularLocation>
</comment>
<dbReference type="STRING" id="2518989.IMCC3088_442"/>
<evidence type="ECO:0000313" key="7">
    <source>
        <dbReference type="EMBL" id="EGG30465.1"/>
    </source>
</evidence>
<gene>
    <name evidence="7" type="ORF">IMCC3088_442</name>
</gene>
<proteinExistence type="predicted"/>
<evidence type="ECO:0000256" key="5">
    <source>
        <dbReference type="ARBA" id="ARBA00023136"/>
    </source>
</evidence>
<accession>F3KZN6</accession>